<accession>A0A9D4AVT3</accession>
<dbReference type="AlphaFoldDB" id="A0A9D4AVT3"/>
<comment type="caution">
    <text evidence="1">The sequence shown here is derived from an EMBL/GenBank/DDBJ whole genome shotgun (WGS) entry which is preliminary data.</text>
</comment>
<organism evidence="1 2">
    <name type="scientific">Mauremys mutica</name>
    <name type="common">yellowpond turtle</name>
    <dbReference type="NCBI Taxonomy" id="74926"/>
    <lineage>
        <taxon>Eukaryota</taxon>
        <taxon>Metazoa</taxon>
        <taxon>Chordata</taxon>
        <taxon>Craniata</taxon>
        <taxon>Vertebrata</taxon>
        <taxon>Euteleostomi</taxon>
        <taxon>Archelosauria</taxon>
        <taxon>Testudinata</taxon>
        <taxon>Testudines</taxon>
        <taxon>Cryptodira</taxon>
        <taxon>Durocryptodira</taxon>
        <taxon>Testudinoidea</taxon>
        <taxon>Geoemydidae</taxon>
        <taxon>Geoemydinae</taxon>
        <taxon>Mauremys</taxon>
    </lineage>
</organism>
<sequence length="111" mass="12109">MTNCTLCLVPSSPILSFGQHSSNLARLWGQFSKQKAVLRGPISVKKICLLQIGQRKLNVAQPSISQSRGVKPDPGVSGRVLGHVLCSFPATELPPRQETKQHLLHFLSLPC</sequence>
<dbReference type="Proteomes" id="UP000827986">
    <property type="component" value="Unassembled WGS sequence"/>
</dbReference>
<keyword evidence="2" id="KW-1185">Reference proteome</keyword>
<protein>
    <submittedName>
        <fullName evidence="1">Uncharacterized protein</fullName>
    </submittedName>
</protein>
<dbReference type="EMBL" id="JAHDVG010000482">
    <property type="protein sequence ID" value="KAH1172558.1"/>
    <property type="molecule type" value="Genomic_DNA"/>
</dbReference>
<evidence type="ECO:0000313" key="2">
    <source>
        <dbReference type="Proteomes" id="UP000827986"/>
    </source>
</evidence>
<reference evidence="1" key="1">
    <citation type="submission" date="2021-09" db="EMBL/GenBank/DDBJ databases">
        <title>The genome of Mauremys mutica provides insights into the evolution of semi-aquatic lifestyle.</title>
        <authorList>
            <person name="Gong S."/>
            <person name="Gao Y."/>
        </authorList>
    </citation>
    <scope>NUCLEOTIDE SEQUENCE</scope>
    <source>
        <strain evidence="1">MM-2020</strain>
        <tissue evidence="1">Muscle</tissue>
    </source>
</reference>
<evidence type="ECO:0000313" key="1">
    <source>
        <dbReference type="EMBL" id="KAH1172558.1"/>
    </source>
</evidence>
<gene>
    <name evidence="1" type="ORF">KIL84_016397</name>
</gene>
<name>A0A9D4AVT3_9SAUR</name>
<proteinExistence type="predicted"/>